<evidence type="ECO:0000313" key="2">
    <source>
        <dbReference type="Proteomes" id="UP001280121"/>
    </source>
</evidence>
<gene>
    <name evidence="1" type="ORF">Ddye_016443</name>
</gene>
<sequence length="141" mass="16224">MYLQYLSDRHLCFMSDRQKGLIKAMAKHSPNASKRLGFVQGTYMLTSEQVVMISGIPYPHAMATISHNYGREALRDMVPKYVYQSLTKSAYIQTFMSMIHPLLDKKMWSEIEADEVLSSSFQVQLGRPKIQRKRESGEKGK</sequence>
<keyword evidence="2" id="KW-1185">Reference proteome</keyword>
<protein>
    <submittedName>
        <fullName evidence="1">Uncharacterized protein</fullName>
    </submittedName>
</protein>
<dbReference type="Proteomes" id="UP001280121">
    <property type="component" value="Unassembled WGS sequence"/>
</dbReference>
<name>A0AAD9U785_9ROSI</name>
<accession>A0AAD9U785</accession>
<dbReference type="EMBL" id="JANJYI010000005">
    <property type="protein sequence ID" value="KAK2648954.1"/>
    <property type="molecule type" value="Genomic_DNA"/>
</dbReference>
<reference evidence="1" key="1">
    <citation type="journal article" date="2023" name="Plant J.">
        <title>Genome sequences and population genomics provide insights into the demographic history, inbreeding, and mutation load of two 'living fossil' tree species of Dipteronia.</title>
        <authorList>
            <person name="Feng Y."/>
            <person name="Comes H.P."/>
            <person name="Chen J."/>
            <person name="Zhu S."/>
            <person name="Lu R."/>
            <person name="Zhang X."/>
            <person name="Li P."/>
            <person name="Qiu J."/>
            <person name="Olsen K.M."/>
            <person name="Qiu Y."/>
        </authorList>
    </citation>
    <scope>NUCLEOTIDE SEQUENCE</scope>
    <source>
        <strain evidence="1">KIB01</strain>
    </source>
</reference>
<dbReference type="AlphaFoldDB" id="A0AAD9U785"/>
<comment type="caution">
    <text evidence="1">The sequence shown here is derived from an EMBL/GenBank/DDBJ whole genome shotgun (WGS) entry which is preliminary data.</text>
</comment>
<organism evidence="1 2">
    <name type="scientific">Dipteronia dyeriana</name>
    <dbReference type="NCBI Taxonomy" id="168575"/>
    <lineage>
        <taxon>Eukaryota</taxon>
        <taxon>Viridiplantae</taxon>
        <taxon>Streptophyta</taxon>
        <taxon>Embryophyta</taxon>
        <taxon>Tracheophyta</taxon>
        <taxon>Spermatophyta</taxon>
        <taxon>Magnoliopsida</taxon>
        <taxon>eudicotyledons</taxon>
        <taxon>Gunneridae</taxon>
        <taxon>Pentapetalae</taxon>
        <taxon>rosids</taxon>
        <taxon>malvids</taxon>
        <taxon>Sapindales</taxon>
        <taxon>Sapindaceae</taxon>
        <taxon>Hippocastanoideae</taxon>
        <taxon>Acereae</taxon>
        <taxon>Dipteronia</taxon>
    </lineage>
</organism>
<evidence type="ECO:0000313" key="1">
    <source>
        <dbReference type="EMBL" id="KAK2648954.1"/>
    </source>
</evidence>
<proteinExistence type="predicted"/>